<dbReference type="GO" id="GO:0008732">
    <property type="term" value="F:L-allo-threonine aldolase activity"/>
    <property type="evidence" value="ECO:0007669"/>
    <property type="project" value="TreeGrafter"/>
</dbReference>
<dbReference type="GO" id="GO:0006567">
    <property type="term" value="P:L-threonine catabolic process"/>
    <property type="evidence" value="ECO:0007669"/>
    <property type="project" value="TreeGrafter"/>
</dbReference>
<dbReference type="Gene3D" id="3.40.640.10">
    <property type="entry name" value="Type I PLP-dependent aspartate aminotransferase-like (Major domain)"/>
    <property type="match status" value="1"/>
</dbReference>
<dbReference type="InterPro" id="IPR015422">
    <property type="entry name" value="PyrdxlP-dep_Trfase_small"/>
</dbReference>
<dbReference type="AlphaFoldDB" id="A0A501XWJ8"/>
<keyword evidence="4" id="KW-0663">Pyridoxal phosphate</keyword>
<accession>A0A501XWJ8</accession>
<evidence type="ECO:0000256" key="3">
    <source>
        <dbReference type="ARBA" id="ARBA00011881"/>
    </source>
</evidence>
<dbReference type="PANTHER" id="PTHR48097:SF9">
    <property type="entry name" value="L-THREONINE ALDOLASE"/>
    <property type="match status" value="1"/>
</dbReference>
<name>A0A501XWJ8_9SPHN</name>
<dbReference type="OrthoDB" id="9774495at2"/>
<dbReference type="GO" id="GO:0006545">
    <property type="term" value="P:glycine biosynthetic process"/>
    <property type="evidence" value="ECO:0007669"/>
    <property type="project" value="TreeGrafter"/>
</dbReference>
<comment type="caution">
    <text evidence="6">The sequence shown here is derived from an EMBL/GenBank/DDBJ whole genome shotgun (WGS) entry which is preliminary data.</text>
</comment>
<evidence type="ECO:0000256" key="2">
    <source>
        <dbReference type="ARBA" id="ARBA00006966"/>
    </source>
</evidence>
<sequence length="360" mass="39481">MDEVERRIHRSCTRFLSGHQPAPPHETLRALAERPESGEADQYGVGGPVAILEQRVARLLEKPAAIFFAKGMAAQLAVLKLRETEAMNPRVVIHPLSHMDCDEGGMLERVGGLQPIRLGQQRHFSRAQLHSLAERPAAVVLELPLRRAGYLLPDWDELLALAQWCRETGVPLHLDGARLWEAATHYGRAPAEIAALADSVYVSFYKGLGGIGGAAVAASAETVTALGPWRNRLGANLYAAYPMALSALDGLDRNLPRMGEFAARCAELCSRLQRIDNILLNPASPQGNACQILFRAEPADVTAAHLALAHARGVWLFNRIGPSALTDWTMAELVIGTASDHWRMDEGETWIRELNAKLRR</sequence>
<dbReference type="InterPro" id="IPR001597">
    <property type="entry name" value="ArAA_b-elim_lyase/Thr_aldolase"/>
</dbReference>
<reference evidence="6 7" key="1">
    <citation type="submission" date="2019-06" db="EMBL/GenBank/DDBJ databases">
        <authorList>
            <person name="Lee I."/>
            <person name="Jang G.I."/>
            <person name="Hwang C.Y."/>
        </authorList>
    </citation>
    <scope>NUCLEOTIDE SEQUENCE [LARGE SCALE GENOMIC DNA]</scope>
    <source>
        <strain evidence="6 7">PAMC 28131</strain>
    </source>
</reference>
<comment type="cofactor">
    <cofactor evidence="1">
        <name>pyridoxal 5'-phosphate</name>
        <dbReference type="ChEBI" id="CHEBI:597326"/>
    </cofactor>
</comment>
<dbReference type="Proteomes" id="UP000319897">
    <property type="component" value="Unassembled WGS sequence"/>
</dbReference>
<dbReference type="InterPro" id="IPR015424">
    <property type="entry name" value="PyrdxlP-dep_Trfase"/>
</dbReference>
<evidence type="ECO:0000259" key="5">
    <source>
        <dbReference type="Pfam" id="PF01212"/>
    </source>
</evidence>
<evidence type="ECO:0000256" key="1">
    <source>
        <dbReference type="ARBA" id="ARBA00001933"/>
    </source>
</evidence>
<evidence type="ECO:0000313" key="7">
    <source>
        <dbReference type="Proteomes" id="UP000319897"/>
    </source>
</evidence>
<proteinExistence type="inferred from homology"/>
<protein>
    <submittedName>
        <fullName evidence="6">Threonine aldolase</fullName>
    </submittedName>
</protein>
<evidence type="ECO:0000256" key="4">
    <source>
        <dbReference type="ARBA" id="ARBA00022898"/>
    </source>
</evidence>
<feature type="domain" description="Aromatic amino acid beta-eliminating lyase/threonine aldolase" evidence="5">
    <location>
        <begin position="38"/>
        <end position="288"/>
    </location>
</feature>
<dbReference type="GO" id="GO:0005829">
    <property type="term" value="C:cytosol"/>
    <property type="evidence" value="ECO:0007669"/>
    <property type="project" value="TreeGrafter"/>
</dbReference>
<gene>
    <name evidence="6" type="ORF">FJQ54_00450</name>
</gene>
<evidence type="ECO:0000313" key="6">
    <source>
        <dbReference type="EMBL" id="TPE64950.1"/>
    </source>
</evidence>
<comment type="similarity">
    <text evidence="2">Belongs to the threonine aldolase family.</text>
</comment>
<dbReference type="SUPFAM" id="SSF53383">
    <property type="entry name" value="PLP-dependent transferases"/>
    <property type="match status" value="1"/>
</dbReference>
<keyword evidence="7" id="KW-1185">Reference proteome</keyword>
<comment type="subunit">
    <text evidence="3">Homotetramer.</text>
</comment>
<dbReference type="RefSeq" id="WP_140926272.1">
    <property type="nucleotide sequence ID" value="NZ_VFSU01000004.1"/>
</dbReference>
<dbReference type="EMBL" id="VFSU01000004">
    <property type="protein sequence ID" value="TPE64950.1"/>
    <property type="molecule type" value="Genomic_DNA"/>
</dbReference>
<dbReference type="Gene3D" id="3.90.1150.10">
    <property type="entry name" value="Aspartate Aminotransferase, domain 1"/>
    <property type="match status" value="1"/>
</dbReference>
<dbReference type="Pfam" id="PF01212">
    <property type="entry name" value="Beta_elim_lyase"/>
    <property type="match status" value="1"/>
</dbReference>
<organism evidence="6 7">
    <name type="scientific">Sandaracinobacter neustonicus</name>
    <dbReference type="NCBI Taxonomy" id="1715348"/>
    <lineage>
        <taxon>Bacteria</taxon>
        <taxon>Pseudomonadati</taxon>
        <taxon>Pseudomonadota</taxon>
        <taxon>Alphaproteobacteria</taxon>
        <taxon>Sphingomonadales</taxon>
        <taxon>Sphingosinicellaceae</taxon>
        <taxon>Sandaracinobacter</taxon>
    </lineage>
</organism>
<dbReference type="PANTHER" id="PTHR48097">
    <property type="entry name" value="L-THREONINE ALDOLASE-RELATED"/>
    <property type="match status" value="1"/>
</dbReference>
<dbReference type="InterPro" id="IPR015421">
    <property type="entry name" value="PyrdxlP-dep_Trfase_major"/>
</dbReference>